<evidence type="ECO:0000313" key="1">
    <source>
        <dbReference type="EMBL" id="CEG40637.1"/>
    </source>
</evidence>
<dbReference type="OMA" id="MLHREPN"/>
<dbReference type="EMBL" id="CCYD01000523">
    <property type="protein sequence ID" value="CEG40637.1"/>
    <property type="molecule type" value="Genomic_DNA"/>
</dbReference>
<proteinExistence type="predicted"/>
<evidence type="ECO:0000313" key="2">
    <source>
        <dbReference type="Proteomes" id="UP000054928"/>
    </source>
</evidence>
<dbReference type="OrthoDB" id="165936at2759"/>
<dbReference type="Proteomes" id="UP000054928">
    <property type="component" value="Unassembled WGS sequence"/>
</dbReference>
<dbReference type="RefSeq" id="XP_024577006.1">
    <property type="nucleotide sequence ID" value="XM_024726317.1"/>
</dbReference>
<reference evidence="2" key="1">
    <citation type="submission" date="2014-09" db="EMBL/GenBank/DDBJ databases">
        <authorList>
            <person name="Sharma Rahul"/>
            <person name="Thines Marco"/>
        </authorList>
    </citation>
    <scope>NUCLEOTIDE SEQUENCE [LARGE SCALE GENOMIC DNA]</scope>
</reference>
<name>A0A0P1AJ70_PLAHL</name>
<accession>A0A0P1AJ70</accession>
<organism evidence="1 2">
    <name type="scientific">Plasmopara halstedii</name>
    <name type="common">Downy mildew of sunflower</name>
    <dbReference type="NCBI Taxonomy" id="4781"/>
    <lineage>
        <taxon>Eukaryota</taxon>
        <taxon>Sar</taxon>
        <taxon>Stramenopiles</taxon>
        <taxon>Oomycota</taxon>
        <taxon>Peronosporomycetes</taxon>
        <taxon>Peronosporales</taxon>
        <taxon>Peronosporaceae</taxon>
        <taxon>Plasmopara</taxon>
    </lineage>
</organism>
<dbReference type="AlphaFoldDB" id="A0A0P1AJ70"/>
<protein>
    <submittedName>
        <fullName evidence="1">Uncharacterized protein</fullName>
    </submittedName>
</protein>
<dbReference type="GeneID" id="36405878"/>
<keyword evidence="2" id="KW-1185">Reference proteome</keyword>
<sequence length="122" mass="13799">MLHREPNYLGLRNSDFEEAEAALLDPARDKRCAAFAGVSQQVSPGFCLLMWIPARELSATFFDTRIMTSLGSSTQSPVWLNSLEHLRAFKAIRDASISFLRTDRKVCTELKGRISDHLWAQI</sequence>